<evidence type="ECO:0000256" key="1">
    <source>
        <dbReference type="SAM" id="Coils"/>
    </source>
</evidence>
<keyword evidence="1" id="KW-0175">Coiled coil</keyword>
<gene>
    <name evidence="3" type="ORF">BT96DRAFT_923093</name>
</gene>
<dbReference type="OrthoDB" id="3052647at2759"/>
<keyword evidence="2" id="KW-1133">Transmembrane helix</keyword>
<feature type="coiled-coil region" evidence="1">
    <location>
        <begin position="415"/>
        <end position="442"/>
    </location>
</feature>
<evidence type="ECO:0000313" key="3">
    <source>
        <dbReference type="EMBL" id="KAE9395051.1"/>
    </source>
</evidence>
<sequence>MSTVWFMVDDTDSRFNYAGEDLWSSVSGGDVSALFETMAGPVYNNTLHATSSNTSASFRFNGSAYFGLYGSIIPENSSTIDQSPFGTVECTLDGAPTEVFKQAPSLGVASNNILACRNYADNSTIHSSSGEHELIISIKYFPNSTGSQWFLDYMTYESLANPVLNGETLQAGNTDVAIATDYSMLSFGPGWSHGEGAPATSQPKANMTINFNGTSLSLYGIKTELPQDATYQVDGLEPVPFNAAQLSEAGWDQLLFTASNLTAEEHKVVITTNVNATTSSDATQFQISYFYVSSLTIAEQQSLASTTSSTAHPKSGVIIGAVLGTITAIMLLTVTMIVLWVRRRSRQKRALEMLASFPFTSQATPSAYQDLLPSRIDQLVLMLATSKKNLTDGIDPPQIEANNDSKDRQNLLTMNLKLQQRLVVTQAQAQAQEEQLNQQNQLQAQLLTVHTDSGLRLSGEETLEVPPGYTEA</sequence>
<protein>
    <submittedName>
        <fullName evidence="3">Uncharacterized protein</fullName>
    </submittedName>
</protein>
<dbReference type="CDD" id="cd12087">
    <property type="entry name" value="TM_EGFR-like"/>
    <property type="match status" value="1"/>
</dbReference>
<dbReference type="AlphaFoldDB" id="A0A6A4HAH3"/>
<dbReference type="Gene3D" id="2.60.120.260">
    <property type="entry name" value="Galactose-binding domain-like"/>
    <property type="match status" value="1"/>
</dbReference>
<keyword evidence="2" id="KW-0472">Membrane</keyword>
<keyword evidence="4" id="KW-1185">Reference proteome</keyword>
<organism evidence="3 4">
    <name type="scientific">Gymnopus androsaceus JB14</name>
    <dbReference type="NCBI Taxonomy" id="1447944"/>
    <lineage>
        <taxon>Eukaryota</taxon>
        <taxon>Fungi</taxon>
        <taxon>Dikarya</taxon>
        <taxon>Basidiomycota</taxon>
        <taxon>Agaricomycotina</taxon>
        <taxon>Agaricomycetes</taxon>
        <taxon>Agaricomycetidae</taxon>
        <taxon>Agaricales</taxon>
        <taxon>Marasmiineae</taxon>
        <taxon>Omphalotaceae</taxon>
        <taxon>Gymnopus</taxon>
    </lineage>
</organism>
<accession>A0A6A4HAH3</accession>
<keyword evidence="2" id="KW-0812">Transmembrane</keyword>
<dbReference type="Proteomes" id="UP000799118">
    <property type="component" value="Unassembled WGS sequence"/>
</dbReference>
<proteinExistence type="predicted"/>
<evidence type="ECO:0000256" key="2">
    <source>
        <dbReference type="SAM" id="Phobius"/>
    </source>
</evidence>
<evidence type="ECO:0000313" key="4">
    <source>
        <dbReference type="Proteomes" id="UP000799118"/>
    </source>
</evidence>
<name>A0A6A4HAH3_9AGAR</name>
<feature type="transmembrane region" description="Helical" evidence="2">
    <location>
        <begin position="317"/>
        <end position="341"/>
    </location>
</feature>
<dbReference type="EMBL" id="ML769538">
    <property type="protein sequence ID" value="KAE9395051.1"/>
    <property type="molecule type" value="Genomic_DNA"/>
</dbReference>
<reference evidence="3" key="1">
    <citation type="journal article" date="2019" name="Environ. Microbiol.">
        <title>Fungal ecological strategies reflected in gene transcription - a case study of two litter decomposers.</title>
        <authorList>
            <person name="Barbi F."/>
            <person name="Kohler A."/>
            <person name="Barry K."/>
            <person name="Baskaran P."/>
            <person name="Daum C."/>
            <person name="Fauchery L."/>
            <person name="Ihrmark K."/>
            <person name="Kuo A."/>
            <person name="LaButti K."/>
            <person name="Lipzen A."/>
            <person name="Morin E."/>
            <person name="Grigoriev I.V."/>
            <person name="Henrissat B."/>
            <person name="Lindahl B."/>
            <person name="Martin F."/>
        </authorList>
    </citation>
    <scope>NUCLEOTIDE SEQUENCE</scope>
    <source>
        <strain evidence="3">JB14</strain>
    </source>
</reference>